<reference evidence="13 14" key="1">
    <citation type="submission" date="2024-01" db="EMBL/GenBank/DDBJ databases">
        <authorList>
            <person name="Kunselman E."/>
        </authorList>
    </citation>
    <scope>NUCLEOTIDE SEQUENCE [LARGE SCALE GENOMIC DNA]</scope>
    <source>
        <strain evidence="13">2 abalone samples</strain>
    </source>
</reference>
<keyword evidence="12" id="KW-1133">Transmembrane helix</keyword>
<evidence type="ECO:0000256" key="11">
    <source>
        <dbReference type="HAMAP-Rule" id="MF_00664"/>
    </source>
</evidence>
<keyword evidence="4 11" id="KW-0443">Lipid metabolism</keyword>
<dbReference type="PANTHER" id="PTHR35809:SF1">
    <property type="entry name" value="ARCHAETIDYLSERINE DECARBOXYLASE PROENZYME-RELATED"/>
    <property type="match status" value="1"/>
</dbReference>
<dbReference type="NCBIfam" id="NF003685">
    <property type="entry name" value="PRK05305.2-5"/>
    <property type="match status" value="1"/>
</dbReference>
<feature type="chain" id="PRO_5044913176" description="Phosphatidylserine decarboxylase beta chain" evidence="11">
    <location>
        <begin position="1"/>
        <end position="191"/>
    </location>
</feature>
<keyword evidence="12" id="KW-0812">Transmembrane</keyword>
<proteinExistence type="inferred from homology"/>
<comment type="similarity">
    <text evidence="11">Belongs to the phosphatidylserine decarboxylase family. PSD-A subfamily.</text>
</comment>
<comment type="subunit">
    <text evidence="11">Heterodimer of a large membrane-associated beta subunit and a small pyruvoyl-containing alpha subunit.</text>
</comment>
<protein>
    <recommendedName>
        <fullName evidence="11">Phosphatidylserine decarboxylase proenzyme</fullName>
        <ecNumber evidence="11">4.1.1.65</ecNumber>
    </recommendedName>
    <component>
        <recommendedName>
            <fullName evidence="11">Phosphatidylserine decarboxylase alpha chain</fullName>
        </recommendedName>
    </component>
    <component>
        <recommendedName>
            <fullName evidence="11">Phosphatidylserine decarboxylase beta chain</fullName>
        </recommendedName>
    </component>
</protein>
<feature type="transmembrane region" description="Helical" evidence="12">
    <location>
        <begin position="21"/>
        <end position="54"/>
    </location>
</feature>
<evidence type="ECO:0000256" key="4">
    <source>
        <dbReference type="ARBA" id="ARBA00023098"/>
    </source>
</evidence>
<dbReference type="PANTHER" id="PTHR35809">
    <property type="entry name" value="ARCHAETIDYLSERINE DECARBOXYLASE PROENZYME-RELATED"/>
    <property type="match status" value="1"/>
</dbReference>
<evidence type="ECO:0000256" key="2">
    <source>
        <dbReference type="ARBA" id="ARBA00022516"/>
    </source>
</evidence>
<feature type="active site" description="Schiff-base intermediate with substrate; via pyruvic acid" evidence="11">
    <location>
        <position position="192"/>
    </location>
</feature>
<feature type="transmembrane region" description="Helical" evidence="12">
    <location>
        <begin position="113"/>
        <end position="134"/>
    </location>
</feature>
<keyword evidence="1 11" id="KW-1003">Cell membrane</keyword>
<dbReference type="NCBIfam" id="NF003678">
    <property type="entry name" value="PRK05305.1-2"/>
    <property type="match status" value="1"/>
</dbReference>
<evidence type="ECO:0000256" key="6">
    <source>
        <dbReference type="ARBA" id="ARBA00023145"/>
    </source>
</evidence>
<comment type="caution">
    <text evidence="13">The sequence shown here is derived from an EMBL/GenBank/DDBJ whole genome shotgun (WGS) entry which is preliminary data.</text>
</comment>
<keyword evidence="3 11" id="KW-0210">Decarboxylase</keyword>
<evidence type="ECO:0000256" key="5">
    <source>
        <dbReference type="ARBA" id="ARBA00023136"/>
    </source>
</evidence>
<comment type="PTM">
    <text evidence="11">Is synthesized initially as an inactive proenzyme. Formation of the active enzyme involves a self-maturation process in which the active site pyruvoyl group is generated from an internal serine residue via an autocatalytic post-translational modification. Two non-identical subunits are generated from the proenzyme in this reaction, and the pyruvate is formed at the N-terminus of the alpha chain, which is derived from the carboxyl end of the proenzyme. The post-translation cleavage follows an unusual pathway, termed non-hydrolytic serinolysis, in which the side chain hydroxyl group of the serine supplies its oxygen atom to form the C-terminus of the beta chain, while the remainder of the serine residue undergoes an oxidative deamination to produce ammonia and the pyruvoyl prosthetic group on the alpha chain.</text>
</comment>
<keyword evidence="9 11" id="KW-1208">Phospholipid metabolism</keyword>
<comment type="cofactor">
    <cofactor evidence="11">
        <name>pyruvate</name>
        <dbReference type="ChEBI" id="CHEBI:15361"/>
    </cofactor>
    <text evidence="11">Binds 1 pyruvoyl group covalently per subunit.</text>
</comment>
<dbReference type="InterPro" id="IPR003817">
    <property type="entry name" value="PS_Dcarbxylase"/>
</dbReference>
<dbReference type="EMBL" id="CAWVOK010000003">
    <property type="protein sequence ID" value="CAK8162338.1"/>
    <property type="molecule type" value="Genomic_DNA"/>
</dbReference>
<sequence length="235" mass="25778">MKCNKDSILLIPPISKEGYPIILVAGLISLFFGIFSLAVGIFGFMITLFLLFFFRDPPRMVPDDDRLVLSPADGLVIDVEEIDGFPPELSLDPVKMTKISVFLSIFDVHVNRIPVAGIIKTLVYIPGVFSNAFFSKSSGKNERQIILIENGKKEEFAVVQIAGLAARRVICKLGDGQVVERGSRFGIIKFGSRVELYIPQSYTLQVVRGQSVVAGETVLATSDGIGLPSCDFNYI</sequence>
<name>A0ABM9N6Z1_9RICK</name>
<dbReference type="HAMAP" id="MF_00664">
    <property type="entry name" value="PS_decarb_PSD_A"/>
    <property type="match status" value="1"/>
</dbReference>
<feature type="modified residue" description="Pyruvic acid (Ser); by autocatalysis" evidence="11">
    <location>
        <position position="192"/>
    </location>
</feature>
<keyword evidence="8 11" id="KW-0456">Lyase</keyword>
<evidence type="ECO:0000256" key="3">
    <source>
        <dbReference type="ARBA" id="ARBA00022793"/>
    </source>
</evidence>
<dbReference type="Proteomes" id="UP001314181">
    <property type="component" value="Unassembled WGS sequence"/>
</dbReference>
<evidence type="ECO:0000256" key="8">
    <source>
        <dbReference type="ARBA" id="ARBA00023239"/>
    </source>
</evidence>
<evidence type="ECO:0000256" key="7">
    <source>
        <dbReference type="ARBA" id="ARBA00023209"/>
    </source>
</evidence>
<dbReference type="InterPro" id="IPR033175">
    <property type="entry name" value="PSD-A"/>
</dbReference>
<keyword evidence="5 11" id="KW-0472">Membrane</keyword>
<evidence type="ECO:0000256" key="10">
    <source>
        <dbReference type="ARBA" id="ARBA00023317"/>
    </source>
</evidence>
<gene>
    <name evidence="11 13" type="primary">psd</name>
    <name evidence="13" type="ORF">CAXC1_120020</name>
</gene>
<comment type="subcellular location">
    <subcellularLocation>
        <location evidence="11">Cell membrane</location>
        <topology evidence="11">Peripheral membrane protein</topology>
    </subcellularLocation>
</comment>
<dbReference type="Pfam" id="PF02666">
    <property type="entry name" value="PS_Dcarbxylase"/>
    <property type="match status" value="1"/>
</dbReference>
<evidence type="ECO:0000256" key="1">
    <source>
        <dbReference type="ARBA" id="ARBA00022475"/>
    </source>
</evidence>
<keyword evidence="10 11" id="KW-0670">Pyruvate</keyword>
<comment type="function">
    <text evidence="11">Catalyzes the formation of phosphatidylethanolamine (PtdEtn) from phosphatidylserine (PtdSer).</text>
</comment>
<accession>A0ABM9N6Z1</accession>
<keyword evidence="14" id="KW-1185">Reference proteome</keyword>
<feature type="site" description="Cleavage (non-hydrolytic); by autocatalysis" evidence="11">
    <location>
        <begin position="191"/>
        <end position="192"/>
    </location>
</feature>
<comment type="catalytic activity">
    <reaction evidence="11">
        <text>a 1,2-diacyl-sn-glycero-3-phospho-L-serine + H(+) = a 1,2-diacyl-sn-glycero-3-phosphoethanolamine + CO2</text>
        <dbReference type="Rhea" id="RHEA:20828"/>
        <dbReference type="ChEBI" id="CHEBI:15378"/>
        <dbReference type="ChEBI" id="CHEBI:16526"/>
        <dbReference type="ChEBI" id="CHEBI:57262"/>
        <dbReference type="ChEBI" id="CHEBI:64612"/>
        <dbReference type="EC" id="4.1.1.65"/>
    </reaction>
</comment>
<keyword evidence="7 11" id="KW-0594">Phospholipid biosynthesis</keyword>
<dbReference type="EC" id="4.1.1.65" evidence="11"/>
<evidence type="ECO:0000256" key="9">
    <source>
        <dbReference type="ARBA" id="ARBA00023264"/>
    </source>
</evidence>
<feature type="chain" id="PRO_5044913175" description="Phosphatidylserine decarboxylase alpha chain" evidence="11">
    <location>
        <begin position="192"/>
        <end position="235"/>
    </location>
</feature>
<dbReference type="RefSeq" id="WP_338363310.1">
    <property type="nucleotide sequence ID" value="NZ_CAWVOK010000003.1"/>
</dbReference>
<comment type="pathway">
    <text evidence="11">Phospholipid metabolism; phosphatidylethanolamine biosynthesis; phosphatidylethanolamine from CDP-diacylglycerol: step 2/2.</text>
</comment>
<evidence type="ECO:0000313" key="13">
    <source>
        <dbReference type="EMBL" id="CAK8162338.1"/>
    </source>
</evidence>
<dbReference type="GO" id="GO:0004609">
    <property type="term" value="F:phosphatidylserine decarboxylase activity"/>
    <property type="evidence" value="ECO:0007669"/>
    <property type="project" value="UniProtKB-EC"/>
</dbReference>
<organism evidence="13 14">
    <name type="scientific">Candidatus Xenohaliotis californiensis</name>
    <dbReference type="NCBI Taxonomy" id="84677"/>
    <lineage>
        <taxon>Bacteria</taxon>
        <taxon>Pseudomonadati</taxon>
        <taxon>Pseudomonadota</taxon>
        <taxon>Alphaproteobacteria</taxon>
        <taxon>Rickettsiales</taxon>
        <taxon>Anaplasmataceae</taxon>
        <taxon>Candidatus Xenohaliotis</taxon>
    </lineage>
</organism>
<keyword evidence="2 11" id="KW-0444">Lipid biosynthesis</keyword>
<evidence type="ECO:0000313" key="14">
    <source>
        <dbReference type="Proteomes" id="UP001314181"/>
    </source>
</evidence>
<evidence type="ECO:0000256" key="12">
    <source>
        <dbReference type="SAM" id="Phobius"/>
    </source>
</evidence>
<keyword evidence="6 11" id="KW-0865">Zymogen</keyword>